<dbReference type="Pfam" id="PF12854">
    <property type="entry name" value="PPR_1"/>
    <property type="match status" value="1"/>
</dbReference>
<dbReference type="Gene3D" id="1.25.40.10">
    <property type="entry name" value="Tetratricopeptide repeat domain"/>
    <property type="match status" value="4"/>
</dbReference>
<dbReference type="InterPro" id="IPR002885">
    <property type="entry name" value="PPR_rpt"/>
</dbReference>
<dbReference type="FunFam" id="1.25.40.10:FF:000366">
    <property type="entry name" value="Pentatricopeptide (PPR) repeat-containing protein"/>
    <property type="match status" value="1"/>
</dbReference>
<evidence type="ECO:0000256" key="1">
    <source>
        <dbReference type="ARBA" id="ARBA00006643"/>
    </source>
</evidence>
<feature type="domain" description="DYW" evidence="4">
    <location>
        <begin position="544"/>
        <end position="603"/>
    </location>
</feature>
<dbReference type="Proteomes" id="UP000239757">
    <property type="component" value="Unassembled WGS sequence"/>
</dbReference>
<dbReference type="InterPro" id="IPR046960">
    <property type="entry name" value="PPR_At4g14850-like_plant"/>
</dbReference>
<dbReference type="InterPro" id="IPR046849">
    <property type="entry name" value="E2_motif"/>
</dbReference>
<dbReference type="GO" id="GO:0009451">
    <property type="term" value="P:RNA modification"/>
    <property type="evidence" value="ECO:0007669"/>
    <property type="project" value="InterPro"/>
</dbReference>
<feature type="repeat" description="PPR" evidence="3">
    <location>
        <begin position="88"/>
        <end position="122"/>
    </location>
</feature>
<feature type="repeat" description="PPR" evidence="3">
    <location>
        <begin position="220"/>
        <end position="254"/>
    </location>
</feature>
<dbReference type="PANTHER" id="PTHR47926:SF402">
    <property type="entry name" value="TETRATRICOPEPTIDE-LIKE HELICAL DOMAIN SUPERFAMILY, DYW DOMAIN-CONTAINING PROTEIN"/>
    <property type="match status" value="1"/>
</dbReference>
<dbReference type="GO" id="GO:0008270">
    <property type="term" value="F:zinc ion binding"/>
    <property type="evidence" value="ECO:0007669"/>
    <property type="project" value="InterPro"/>
</dbReference>
<feature type="repeat" description="PPR" evidence="3">
    <location>
        <begin position="615"/>
        <end position="649"/>
    </location>
</feature>
<dbReference type="Pfam" id="PF20431">
    <property type="entry name" value="E_motif"/>
    <property type="match status" value="2"/>
</dbReference>
<dbReference type="Pfam" id="PF01535">
    <property type="entry name" value="PPR"/>
    <property type="match status" value="3"/>
</dbReference>
<dbReference type="PANTHER" id="PTHR47926">
    <property type="entry name" value="PENTATRICOPEPTIDE REPEAT-CONTAINING PROTEIN"/>
    <property type="match status" value="1"/>
</dbReference>
<dbReference type="InterPro" id="IPR032867">
    <property type="entry name" value="DYW_dom"/>
</dbReference>
<feature type="repeat" description="PPR" evidence="3">
    <location>
        <begin position="321"/>
        <end position="355"/>
    </location>
</feature>
<name>A0A2P5WCU1_GOSBA</name>
<dbReference type="Pfam" id="PF20430">
    <property type="entry name" value="Eplus_motif"/>
    <property type="match status" value="2"/>
</dbReference>
<sequence length="924" mass="103876">MSSLQTFLAPPLSISFSSSNSKPRYSPLESLETCSSMAQLKQNHAHLTKLGLSSDNDAMGRLIKFCALSNDGDLDYALHLFDTLPHPDAFIYNTLIRGYLLRKQAADCIVLYLRMLQDSVLPNKFTFPCLIRACSVDVAVEEGAQIHAHVFKFGFTNDGFCLNNLIHMYVNFKSLENARKVFDKMPRRDVVSWTTLISGYAQLGLVDAAFEVFEWMPERNSVSWNAMIAAYVQSNRFHEAFALFNRMRAENLALDKFVAASMLSACTGLGALEQGEWIHIYIRNKGIELDPKLATTIIDMYCKCGCLEKAYETFKGLTYKSISSWNCMIGGFAMHGKGEAAISIFKDMEKQGIVPDNITFINILSACSHSGLVEEGRYYFQYMTRVHGIEPMMEHYGCMVDLLGRAGLLDEAKKLIDQMPMTPDVGVLGALFGACRIHGNIELGEQVGKRVIELEPNNSGRYVLLANLYVKAGRYEDMANVRRMMNVRGVKKVPGFSVIELEGEVNEFIAGGRDHPESKEIYAKLDEMLDRIRAIGYVPCGAEGVVEELDEEEEKENPLNYHSEKLAIAFGLLKTKAGDTFRITKNLRVCRDCHHASKLISKKAYETFKGLTYKSISSWNCMIGGFAMHGKGEAAISIFKDMEKQGIVPDNITFINILSACSHSGLVEEGRYYFQYMTRVHGIEPMMEHYGCMVDLLGRAGLLDEAKKLIDQMPMTPDVGVLGALFGACRIHGNIELGEQVGKRVIELEPNNSGRYVLLANLYVKAGRYEDMANVRRMMNVRGVKKVPGFSVIELEGEVNEFIAGGRDHPESKEIYAKLDEMLDRIRAIGYVPCGAEGVVEELDEEEEKENPLNYHSEKLAIAFGLLKTKAGDTFRITKNLRVCRDCHHASKLISKVFDREIVVRDRNRFHHFKDGECSCKDYW</sequence>
<evidence type="ECO:0000256" key="3">
    <source>
        <dbReference type="PROSITE-ProRule" id="PRU00708"/>
    </source>
</evidence>
<dbReference type="PROSITE" id="PS51375">
    <property type="entry name" value="PPR"/>
    <property type="match status" value="5"/>
</dbReference>
<feature type="repeat" description="PPR" evidence="3">
    <location>
        <begin position="189"/>
        <end position="219"/>
    </location>
</feature>
<dbReference type="EMBL" id="KZ668128">
    <property type="protein sequence ID" value="PPR88900.1"/>
    <property type="molecule type" value="Genomic_DNA"/>
</dbReference>
<dbReference type="InterPro" id="IPR046848">
    <property type="entry name" value="E_motif"/>
</dbReference>
<evidence type="ECO:0000313" key="5">
    <source>
        <dbReference type="EMBL" id="PPR88900.1"/>
    </source>
</evidence>
<dbReference type="InterPro" id="IPR011990">
    <property type="entry name" value="TPR-like_helical_dom_sf"/>
</dbReference>
<feature type="domain" description="DYW" evidence="4">
    <location>
        <begin position="838"/>
        <end position="924"/>
    </location>
</feature>
<dbReference type="FunFam" id="1.25.40.10:FF:000690">
    <property type="entry name" value="Pentatricopeptide repeat-containing protein"/>
    <property type="match status" value="1"/>
</dbReference>
<keyword evidence="2" id="KW-0677">Repeat</keyword>
<proteinExistence type="inferred from homology"/>
<gene>
    <name evidence="5" type="ORF">GOBAR_AA31786</name>
</gene>
<dbReference type="NCBIfam" id="TIGR00756">
    <property type="entry name" value="PPR"/>
    <property type="match status" value="5"/>
</dbReference>
<dbReference type="FunFam" id="1.25.40.10:FF:001087">
    <property type="entry name" value="Pentatricopeptide repeat-containing protein, mitochondrial"/>
    <property type="match status" value="1"/>
</dbReference>
<organism evidence="5 6">
    <name type="scientific">Gossypium barbadense</name>
    <name type="common">Sea Island cotton</name>
    <name type="synonym">Hibiscus barbadensis</name>
    <dbReference type="NCBI Taxonomy" id="3634"/>
    <lineage>
        <taxon>Eukaryota</taxon>
        <taxon>Viridiplantae</taxon>
        <taxon>Streptophyta</taxon>
        <taxon>Embryophyta</taxon>
        <taxon>Tracheophyta</taxon>
        <taxon>Spermatophyta</taxon>
        <taxon>Magnoliopsida</taxon>
        <taxon>eudicotyledons</taxon>
        <taxon>Gunneridae</taxon>
        <taxon>Pentapetalae</taxon>
        <taxon>rosids</taxon>
        <taxon>malvids</taxon>
        <taxon>Malvales</taxon>
        <taxon>Malvaceae</taxon>
        <taxon>Malvoideae</taxon>
        <taxon>Gossypium</taxon>
    </lineage>
</organism>
<evidence type="ECO:0000259" key="4">
    <source>
        <dbReference type="Pfam" id="PF14432"/>
    </source>
</evidence>
<dbReference type="SUPFAM" id="SSF48452">
    <property type="entry name" value="TPR-like"/>
    <property type="match status" value="2"/>
</dbReference>
<comment type="similarity">
    <text evidence="1">Belongs to the PPR family. PCMP-H subfamily.</text>
</comment>
<dbReference type="FunFam" id="1.25.40.10:FF:000470">
    <property type="entry name" value="Pentatricopeptide repeat-containing protein At5g66520"/>
    <property type="match status" value="1"/>
</dbReference>
<reference evidence="5 6" key="1">
    <citation type="submission" date="2015-01" db="EMBL/GenBank/DDBJ databases">
        <title>Genome of allotetraploid Gossypium barbadense reveals genomic plasticity and fiber elongation in cotton evolution.</title>
        <authorList>
            <person name="Chen X."/>
            <person name="Liu X."/>
            <person name="Zhao B."/>
            <person name="Zheng H."/>
            <person name="Hu Y."/>
            <person name="Lu G."/>
            <person name="Yang C."/>
            <person name="Chen J."/>
            <person name="Shan C."/>
            <person name="Zhang L."/>
            <person name="Zhou Y."/>
            <person name="Wang L."/>
            <person name="Guo W."/>
            <person name="Bai Y."/>
            <person name="Ruan J."/>
            <person name="Shangguan X."/>
            <person name="Mao Y."/>
            <person name="Jiang J."/>
            <person name="Zhu Y."/>
            <person name="Lei J."/>
            <person name="Kang H."/>
            <person name="Chen S."/>
            <person name="He X."/>
            <person name="Wang R."/>
            <person name="Wang Y."/>
            <person name="Chen J."/>
            <person name="Wang L."/>
            <person name="Yu S."/>
            <person name="Wang B."/>
            <person name="Wei J."/>
            <person name="Song S."/>
            <person name="Lu X."/>
            <person name="Gao Z."/>
            <person name="Gu W."/>
            <person name="Deng X."/>
            <person name="Ma D."/>
            <person name="Wang S."/>
            <person name="Liang W."/>
            <person name="Fang L."/>
            <person name="Cai C."/>
            <person name="Zhu X."/>
            <person name="Zhou B."/>
            <person name="Zhang Y."/>
            <person name="Chen Z."/>
            <person name="Xu S."/>
            <person name="Zhu R."/>
            <person name="Wang S."/>
            <person name="Zhang T."/>
            <person name="Zhao G."/>
        </authorList>
    </citation>
    <scope>NUCLEOTIDE SEQUENCE [LARGE SCALE GENOMIC DNA]</scope>
    <source>
        <strain evidence="6">cv. Xinhai21</strain>
        <tissue evidence="5">Leaf</tissue>
    </source>
</reference>
<dbReference type="GO" id="GO:0003729">
    <property type="term" value="F:mRNA binding"/>
    <property type="evidence" value="ECO:0007669"/>
    <property type="project" value="UniProtKB-ARBA"/>
</dbReference>
<evidence type="ECO:0000256" key="2">
    <source>
        <dbReference type="ARBA" id="ARBA00022737"/>
    </source>
</evidence>
<protein>
    <recommendedName>
        <fullName evidence="4">DYW domain-containing protein</fullName>
    </recommendedName>
</protein>
<dbReference type="OrthoDB" id="185373at2759"/>
<accession>A0A2P5WCU1</accession>
<dbReference type="Pfam" id="PF13041">
    <property type="entry name" value="PPR_2"/>
    <property type="match status" value="4"/>
</dbReference>
<evidence type="ECO:0000313" key="6">
    <source>
        <dbReference type="Proteomes" id="UP000239757"/>
    </source>
</evidence>
<dbReference type="AlphaFoldDB" id="A0A2P5WCU1"/>
<dbReference type="Pfam" id="PF14432">
    <property type="entry name" value="DYW_deaminase"/>
    <property type="match status" value="2"/>
</dbReference>